<dbReference type="Proteomes" id="UP001432027">
    <property type="component" value="Unassembled WGS sequence"/>
</dbReference>
<keyword evidence="4" id="KW-1185">Reference proteome</keyword>
<evidence type="ECO:0000313" key="3">
    <source>
        <dbReference type="EMBL" id="GMS80126.1"/>
    </source>
</evidence>
<gene>
    <name evidence="3" type="ORF">PENTCL1PPCAC_2301</name>
</gene>
<dbReference type="InterPro" id="IPR000210">
    <property type="entry name" value="BTB/POZ_dom"/>
</dbReference>
<protein>
    <recommendedName>
        <fullName evidence="2">BTB domain-containing protein</fullName>
    </recommendedName>
</protein>
<feature type="non-terminal residue" evidence="3">
    <location>
        <position position="1"/>
    </location>
</feature>
<proteinExistence type="predicted"/>
<dbReference type="Gene3D" id="3.30.710.10">
    <property type="entry name" value="Potassium Channel Kv1.1, Chain A"/>
    <property type="match status" value="1"/>
</dbReference>
<dbReference type="SUPFAM" id="SSF54695">
    <property type="entry name" value="POZ domain"/>
    <property type="match status" value="1"/>
</dbReference>
<dbReference type="InterPro" id="IPR011333">
    <property type="entry name" value="SKP1/BTB/POZ_sf"/>
</dbReference>
<evidence type="ECO:0000256" key="1">
    <source>
        <dbReference type="SAM" id="MobiDB-lite"/>
    </source>
</evidence>
<reference evidence="3" key="1">
    <citation type="submission" date="2023-10" db="EMBL/GenBank/DDBJ databases">
        <title>Genome assembly of Pristionchus species.</title>
        <authorList>
            <person name="Yoshida K."/>
            <person name="Sommer R.J."/>
        </authorList>
    </citation>
    <scope>NUCLEOTIDE SEQUENCE</scope>
    <source>
        <strain evidence="3">RS0144</strain>
    </source>
</reference>
<sequence length="123" mass="13962">YFFMVLHPCELGFGRNTMSYDEFDHANCMDKCVIEIDGKHFDVSSTILSSRSNYFYHAFMNKSFIESQSQEGTQSAILHPSHQGIRNCLRIQPRENQGTSEEDAPACEVPHVLEGSQQHHAAP</sequence>
<evidence type="ECO:0000259" key="2">
    <source>
        <dbReference type="Pfam" id="PF00651"/>
    </source>
</evidence>
<dbReference type="EMBL" id="BTSX01000001">
    <property type="protein sequence ID" value="GMS80126.1"/>
    <property type="molecule type" value="Genomic_DNA"/>
</dbReference>
<dbReference type="AlphaFoldDB" id="A0AAV5SA65"/>
<evidence type="ECO:0000313" key="4">
    <source>
        <dbReference type="Proteomes" id="UP001432027"/>
    </source>
</evidence>
<comment type="caution">
    <text evidence="3">The sequence shown here is derived from an EMBL/GenBank/DDBJ whole genome shotgun (WGS) entry which is preliminary data.</text>
</comment>
<dbReference type="Pfam" id="PF00651">
    <property type="entry name" value="BTB"/>
    <property type="match status" value="1"/>
</dbReference>
<feature type="region of interest" description="Disordered" evidence="1">
    <location>
        <begin position="92"/>
        <end position="123"/>
    </location>
</feature>
<organism evidence="3 4">
    <name type="scientific">Pristionchus entomophagus</name>
    <dbReference type="NCBI Taxonomy" id="358040"/>
    <lineage>
        <taxon>Eukaryota</taxon>
        <taxon>Metazoa</taxon>
        <taxon>Ecdysozoa</taxon>
        <taxon>Nematoda</taxon>
        <taxon>Chromadorea</taxon>
        <taxon>Rhabditida</taxon>
        <taxon>Rhabditina</taxon>
        <taxon>Diplogasteromorpha</taxon>
        <taxon>Diplogasteroidea</taxon>
        <taxon>Neodiplogasteridae</taxon>
        <taxon>Pristionchus</taxon>
    </lineage>
</organism>
<name>A0AAV5SA65_9BILA</name>
<feature type="domain" description="BTB" evidence="2">
    <location>
        <begin position="32"/>
        <end position="70"/>
    </location>
</feature>
<accession>A0AAV5SA65</accession>